<evidence type="ECO:0000256" key="1">
    <source>
        <dbReference type="SAM" id="MobiDB-lite"/>
    </source>
</evidence>
<protein>
    <submittedName>
        <fullName evidence="3">Uncharacterized protein</fullName>
    </submittedName>
</protein>
<keyword evidence="4" id="KW-1185">Reference proteome</keyword>
<evidence type="ECO:0000313" key="4">
    <source>
        <dbReference type="Proteomes" id="UP001059824"/>
    </source>
</evidence>
<name>A0A857MJ79_9BACT</name>
<gene>
    <name evidence="3" type="ORF">GII36_01905</name>
</gene>
<dbReference type="PROSITE" id="PS51257">
    <property type="entry name" value="PROKAR_LIPOPROTEIN"/>
    <property type="match status" value="1"/>
</dbReference>
<dbReference type="RefSeq" id="WP_260764024.1">
    <property type="nucleotide sequence ID" value="NZ_CP045921.1"/>
</dbReference>
<sequence length="149" mass="15968">MRRLRAVILFLMTCVAVISVSACGSDEPVQADTAVPSSTWQQKDQGTERDARGLSDCKNKITAISLSRNEKNSAVSATGWGTSELRLEFDEAMSIVNVIAGDANGTQGNLGRSLDPSAMEVVGLKVDEFSQNGLIGTAPETFSWIRLCQ</sequence>
<evidence type="ECO:0000313" key="3">
    <source>
        <dbReference type="EMBL" id="QHN42603.1"/>
    </source>
</evidence>
<dbReference type="EMBL" id="CP045921">
    <property type="protein sequence ID" value="QHN42603.1"/>
    <property type="molecule type" value="Genomic_DNA"/>
</dbReference>
<feature type="signal peptide" evidence="2">
    <location>
        <begin position="1"/>
        <end position="24"/>
    </location>
</feature>
<proteinExistence type="predicted"/>
<dbReference type="KEGG" id="mama:GII36_01905"/>
<evidence type="ECO:0000256" key="2">
    <source>
        <dbReference type="SAM" id="SignalP"/>
    </source>
</evidence>
<feature type="compositionally biased region" description="Polar residues" evidence="1">
    <location>
        <begin position="35"/>
        <end position="44"/>
    </location>
</feature>
<feature type="region of interest" description="Disordered" evidence="1">
    <location>
        <begin position="28"/>
        <end position="52"/>
    </location>
</feature>
<organism evidence="3 4">
    <name type="scientific">Candidatus Mycosynbacter amalyticus</name>
    <dbReference type="NCBI Taxonomy" id="2665156"/>
    <lineage>
        <taxon>Bacteria</taxon>
        <taxon>Candidatus Saccharimonadota</taxon>
        <taxon>Candidatus Saccharimonadota incertae sedis</taxon>
        <taxon>Candidatus Mycosynbacter</taxon>
    </lineage>
</organism>
<accession>A0A857MJ79</accession>
<feature type="chain" id="PRO_5032977034" evidence="2">
    <location>
        <begin position="25"/>
        <end position="149"/>
    </location>
</feature>
<dbReference type="Proteomes" id="UP001059824">
    <property type="component" value="Chromosome"/>
</dbReference>
<reference evidence="3" key="1">
    <citation type="journal article" date="2021" name="Nat. Microbiol.">
        <title>Cocultivation of an ultrasmall environmental parasitic bacterium with lytic ability against bacteria associated with wastewater foams.</title>
        <authorList>
            <person name="Batinovic S."/>
            <person name="Rose J.J.A."/>
            <person name="Ratcliffe J."/>
            <person name="Seviour R.J."/>
            <person name="Petrovski S."/>
        </authorList>
    </citation>
    <scope>NUCLEOTIDE SEQUENCE</scope>
    <source>
        <strain evidence="3">JR1</strain>
    </source>
</reference>
<dbReference type="AlphaFoldDB" id="A0A857MJ79"/>
<keyword evidence="2" id="KW-0732">Signal</keyword>